<comment type="caution">
    <text evidence="1">The sequence shown here is derived from an EMBL/GenBank/DDBJ whole genome shotgun (WGS) entry which is preliminary data.</text>
</comment>
<dbReference type="Gene3D" id="3.10.450.530">
    <property type="entry name" value="Ribonuclease toxin, BrnT, of type II toxin-antitoxin system"/>
    <property type="match status" value="1"/>
</dbReference>
<dbReference type="InterPro" id="IPR038573">
    <property type="entry name" value="BrnT_sf"/>
</dbReference>
<gene>
    <name evidence="1" type="ORF">ACFOOL_14795</name>
</gene>
<organism evidence="1 2">
    <name type="scientific">Devosia honganensis</name>
    <dbReference type="NCBI Taxonomy" id="1610527"/>
    <lineage>
        <taxon>Bacteria</taxon>
        <taxon>Pseudomonadati</taxon>
        <taxon>Pseudomonadota</taxon>
        <taxon>Alphaproteobacteria</taxon>
        <taxon>Hyphomicrobiales</taxon>
        <taxon>Devosiaceae</taxon>
        <taxon>Devosia</taxon>
    </lineage>
</organism>
<sequence length="82" mass="9260">MRIVWDERKRIANIAKHGMDFADLTPEFFESAVTGPTRLGRSIAIGWHVGIGTVVIHARYGREAISIISMRPANSRERAVLW</sequence>
<protein>
    <submittedName>
        <fullName evidence="1">BrnT family toxin</fullName>
    </submittedName>
</protein>
<evidence type="ECO:0000313" key="2">
    <source>
        <dbReference type="Proteomes" id="UP001595613"/>
    </source>
</evidence>
<dbReference type="RefSeq" id="WP_380098047.1">
    <property type="nucleotide sequence ID" value="NZ_JBHRYD010000014.1"/>
</dbReference>
<accession>A0ABV7X5Y2</accession>
<dbReference type="InterPro" id="IPR007460">
    <property type="entry name" value="BrnT_toxin"/>
</dbReference>
<dbReference type="Pfam" id="PF04365">
    <property type="entry name" value="BrnT_toxin"/>
    <property type="match status" value="1"/>
</dbReference>
<reference evidence="2" key="1">
    <citation type="journal article" date="2019" name="Int. J. Syst. Evol. Microbiol.">
        <title>The Global Catalogue of Microorganisms (GCM) 10K type strain sequencing project: providing services to taxonomists for standard genome sequencing and annotation.</title>
        <authorList>
            <consortium name="The Broad Institute Genomics Platform"/>
            <consortium name="The Broad Institute Genome Sequencing Center for Infectious Disease"/>
            <person name="Wu L."/>
            <person name="Ma J."/>
        </authorList>
    </citation>
    <scope>NUCLEOTIDE SEQUENCE [LARGE SCALE GENOMIC DNA]</scope>
    <source>
        <strain evidence="2">KCTC 42281</strain>
    </source>
</reference>
<proteinExistence type="predicted"/>
<dbReference type="EMBL" id="JBHRYD010000014">
    <property type="protein sequence ID" value="MFC3706018.1"/>
    <property type="molecule type" value="Genomic_DNA"/>
</dbReference>
<evidence type="ECO:0000313" key="1">
    <source>
        <dbReference type="EMBL" id="MFC3706018.1"/>
    </source>
</evidence>
<keyword evidence="2" id="KW-1185">Reference proteome</keyword>
<dbReference type="Proteomes" id="UP001595613">
    <property type="component" value="Unassembled WGS sequence"/>
</dbReference>
<name>A0ABV7X5Y2_9HYPH</name>